<feature type="domain" description="Ig-like" evidence="8">
    <location>
        <begin position="146"/>
        <end position="224"/>
    </location>
</feature>
<dbReference type="InterPro" id="IPR007110">
    <property type="entry name" value="Ig-like_dom"/>
</dbReference>
<reference evidence="10" key="1">
    <citation type="submission" date="2025-08" db="UniProtKB">
        <authorList>
            <consortium name="RefSeq"/>
        </authorList>
    </citation>
    <scope>IDENTIFICATION</scope>
    <source>
        <tissue evidence="10">Testes</tissue>
    </source>
</reference>
<dbReference type="GeneID" id="102804892"/>
<dbReference type="Pfam" id="PF07686">
    <property type="entry name" value="V-set"/>
    <property type="match status" value="1"/>
</dbReference>
<evidence type="ECO:0000256" key="6">
    <source>
        <dbReference type="ARBA" id="ARBA00023180"/>
    </source>
</evidence>
<dbReference type="Proteomes" id="UP000694865">
    <property type="component" value="Unplaced"/>
</dbReference>
<evidence type="ECO:0000313" key="10">
    <source>
        <dbReference type="RefSeq" id="XP_006819970.1"/>
    </source>
</evidence>
<feature type="domain" description="Ig-like" evidence="8">
    <location>
        <begin position="22"/>
        <end position="119"/>
    </location>
</feature>
<dbReference type="SUPFAM" id="SSF48726">
    <property type="entry name" value="Immunoglobulin"/>
    <property type="match status" value="2"/>
</dbReference>
<gene>
    <name evidence="10" type="primary">LOC102804892</name>
</gene>
<keyword evidence="3" id="KW-1133">Transmembrane helix</keyword>
<dbReference type="PANTHER" id="PTHR11640">
    <property type="entry name" value="NEPHRIN"/>
    <property type="match status" value="1"/>
</dbReference>
<keyword evidence="7" id="KW-0393">Immunoglobulin domain</keyword>
<dbReference type="Pfam" id="PF08205">
    <property type="entry name" value="C2-set_2"/>
    <property type="match status" value="1"/>
</dbReference>
<evidence type="ECO:0000256" key="4">
    <source>
        <dbReference type="ARBA" id="ARBA00023136"/>
    </source>
</evidence>
<organism evidence="9 10">
    <name type="scientific">Saccoglossus kowalevskii</name>
    <name type="common">Acorn worm</name>
    <dbReference type="NCBI Taxonomy" id="10224"/>
    <lineage>
        <taxon>Eukaryota</taxon>
        <taxon>Metazoa</taxon>
        <taxon>Hemichordata</taxon>
        <taxon>Enteropneusta</taxon>
        <taxon>Harrimaniidae</taxon>
        <taxon>Saccoglossus</taxon>
    </lineage>
</organism>
<keyword evidence="4" id="KW-0472">Membrane</keyword>
<evidence type="ECO:0000256" key="1">
    <source>
        <dbReference type="ARBA" id="ARBA00004479"/>
    </source>
</evidence>
<dbReference type="Gene3D" id="2.60.40.10">
    <property type="entry name" value="Immunoglobulins"/>
    <property type="match status" value="2"/>
</dbReference>
<name>A0ABM0MIX9_SACKO</name>
<accession>A0ABM0MIX9</accession>
<keyword evidence="6" id="KW-0325">Glycoprotein</keyword>
<dbReference type="InterPro" id="IPR036179">
    <property type="entry name" value="Ig-like_dom_sf"/>
</dbReference>
<dbReference type="PROSITE" id="PS50835">
    <property type="entry name" value="IG_LIKE"/>
    <property type="match status" value="2"/>
</dbReference>
<comment type="subcellular location">
    <subcellularLocation>
        <location evidence="1">Membrane</location>
        <topology evidence="1">Single-pass type I membrane protein</topology>
    </subcellularLocation>
</comment>
<dbReference type="InterPro" id="IPR003599">
    <property type="entry name" value="Ig_sub"/>
</dbReference>
<keyword evidence="5" id="KW-1015">Disulfide bond</keyword>
<dbReference type="InterPro" id="IPR013106">
    <property type="entry name" value="Ig_V-set"/>
</dbReference>
<evidence type="ECO:0000259" key="8">
    <source>
        <dbReference type="PROSITE" id="PS50835"/>
    </source>
</evidence>
<keyword evidence="9" id="KW-1185">Reference proteome</keyword>
<evidence type="ECO:0000256" key="5">
    <source>
        <dbReference type="ARBA" id="ARBA00023157"/>
    </source>
</evidence>
<evidence type="ECO:0000256" key="2">
    <source>
        <dbReference type="ARBA" id="ARBA00022692"/>
    </source>
</evidence>
<dbReference type="RefSeq" id="XP_006819970.1">
    <property type="nucleotide sequence ID" value="XM_006819907.1"/>
</dbReference>
<proteinExistence type="predicted"/>
<protein>
    <submittedName>
        <fullName evidence="10">Cell adhesion molecule 3-like</fullName>
    </submittedName>
</protein>
<dbReference type="PANTHER" id="PTHR11640:SF31">
    <property type="entry name" value="IRREGULAR CHIASM C-ROUGHEST PROTEIN-RELATED"/>
    <property type="match status" value="1"/>
</dbReference>
<dbReference type="SMART" id="SM00406">
    <property type="entry name" value="IGv"/>
    <property type="match status" value="1"/>
</dbReference>
<dbReference type="InterPro" id="IPR013783">
    <property type="entry name" value="Ig-like_fold"/>
</dbReference>
<dbReference type="SMART" id="SM00409">
    <property type="entry name" value="IG"/>
    <property type="match status" value="2"/>
</dbReference>
<evidence type="ECO:0000256" key="3">
    <source>
        <dbReference type="ARBA" id="ARBA00022989"/>
    </source>
</evidence>
<keyword evidence="2" id="KW-0812">Transmembrane</keyword>
<evidence type="ECO:0000313" key="9">
    <source>
        <dbReference type="Proteomes" id="UP000694865"/>
    </source>
</evidence>
<sequence length="227" mass="25538">ISAVIALDVETEPEVHGMVERSLTLACRFSDASEHSFRRLLNWYMRREGDPKIEHVLSMIDSEDPTVYGTYAGRAEMLGEQGDMQITSLELVDEGVYTCEVDYYVAHEKGSGNTEVIISKIVDQITIFGHGEGRDGEQVVKYFPPGEPQTLICRASRAKPVALLKWYKDDEELTETEETYEESTDGTFNTINTLQFTSHKSDDGAVLKCETNQEPEIELKKSATMII</sequence>
<dbReference type="InterPro" id="IPR013162">
    <property type="entry name" value="CD80_C2-set"/>
</dbReference>
<evidence type="ECO:0000256" key="7">
    <source>
        <dbReference type="ARBA" id="ARBA00023319"/>
    </source>
</evidence>
<feature type="non-terminal residue" evidence="10">
    <location>
        <position position="1"/>
    </location>
</feature>
<dbReference type="InterPro" id="IPR051275">
    <property type="entry name" value="Cell_adhesion_signaling"/>
</dbReference>
<feature type="non-terminal residue" evidence="10">
    <location>
        <position position="227"/>
    </location>
</feature>